<dbReference type="Proteomes" id="UP000197032">
    <property type="component" value="Unassembled WGS sequence"/>
</dbReference>
<accession>A0A1Z5HUK4</accession>
<comment type="caution">
    <text evidence="1">The sequence shown here is derived from an EMBL/GenBank/DDBJ whole genome shotgun (WGS) entry which is preliminary data.</text>
</comment>
<evidence type="ECO:0000313" key="2">
    <source>
        <dbReference type="Proteomes" id="UP000197032"/>
    </source>
</evidence>
<keyword evidence="2" id="KW-1185">Reference proteome</keyword>
<protein>
    <submittedName>
        <fullName evidence="1">Uncharacterized protein</fullName>
    </submittedName>
</protein>
<sequence length="54" mass="5651">MAQFKDNMDYLKDKDVPFAVAIFFAAAAAAAASKAKCKNINQNGVANNAADGND</sequence>
<name>A0A1Z5HUK4_9FIRM</name>
<proteinExistence type="predicted"/>
<organism evidence="1 2">
    <name type="scientific">Calderihabitans maritimus</name>
    <dbReference type="NCBI Taxonomy" id="1246530"/>
    <lineage>
        <taxon>Bacteria</taxon>
        <taxon>Bacillati</taxon>
        <taxon>Bacillota</taxon>
        <taxon>Clostridia</taxon>
        <taxon>Neomoorellales</taxon>
        <taxon>Calderihabitantaceae</taxon>
        <taxon>Calderihabitans</taxon>
    </lineage>
</organism>
<dbReference type="AlphaFoldDB" id="A0A1Z5HUK4"/>
<reference evidence="2" key="1">
    <citation type="journal article" date="2017" name="Appl. Environ. Microbiol.">
        <title>Genomic analysis of Calderihabitans maritimus KKC1, a thermophilic hydrogenogenic carboxydotrophic bacterium isolated from marine sediment.</title>
        <authorList>
            <person name="Omae K."/>
            <person name="Yoneda Y."/>
            <person name="Fukuyama Y."/>
            <person name="Yoshida T."/>
            <person name="Sako Y."/>
        </authorList>
    </citation>
    <scope>NUCLEOTIDE SEQUENCE [LARGE SCALE GENOMIC DNA]</scope>
    <source>
        <strain evidence="2">KKC1</strain>
    </source>
</reference>
<dbReference type="EMBL" id="BDGJ01000115">
    <property type="protein sequence ID" value="GAW93088.1"/>
    <property type="molecule type" value="Genomic_DNA"/>
</dbReference>
<evidence type="ECO:0000313" key="1">
    <source>
        <dbReference type="EMBL" id="GAW93088.1"/>
    </source>
</evidence>
<gene>
    <name evidence="1" type="ORF">KKC1_22290</name>
</gene>